<evidence type="ECO:0000256" key="8">
    <source>
        <dbReference type="ARBA" id="ARBA00022989"/>
    </source>
</evidence>
<proteinExistence type="predicted"/>
<dbReference type="AlphaFoldDB" id="A0AA36IUY1"/>
<keyword evidence="15" id="KW-1185">Reference proteome</keyword>
<keyword evidence="5 12" id="KW-0812">Transmembrane</keyword>
<keyword evidence="4" id="KW-0349">Heme</keyword>
<keyword evidence="7" id="KW-0249">Electron transport</keyword>
<dbReference type="InterPro" id="IPR006593">
    <property type="entry name" value="Cyt_b561/ferric_Rdtase_TM"/>
</dbReference>
<keyword evidence="8 12" id="KW-1133">Transmembrane helix</keyword>
<name>A0AA36IUY1_9DINO</name>
<accession>A0AA36IUY1</accession>
<feature type="transmembrane region" description="Helical" evidence="12">
    <location>
        <begin position="81"/>
        <end position="103"/>
    </location>
</feature>
<keyword evidence="9" id="KW-0408">Iron</keyword>
<dbReference type="Proteomes" id="UP001178507">
    <property type="component" value="Unassembled WGS sequence"/>
</dbReference>
<evidence type="ECO:0000313" key="15">
    <source>
        <dbReference type="Proteomes" id="UP001178507"/>
    </source>
</evidence>
<keyword evidence="6" id="KW-0479">Metal-binding</keyword>
<evidence type="ECO:0000259" key="13">
    <source>
        <dbReference type="PROSITE" id="PS50939"/>
    </source>
</evidence>
<dbReference type="SMART" id="SM00665">
    <property type="entry name" value="B561"/>
    <property type="match status" value="1"/>
</dbReference>
<evidence type="ECO:0000256" key="3">
    <source>
        <dbReference type="ARBA" id="ARBA00022448"/>
    </source>
</evidence>
<sequence>MVQRAAGAPLHAIFMTLAFGMFAPLSALTFMPRFGLSRDFAKKVHMVGHGCAVAFACLGVAVEWKLHSEPGSHHLTSSHSWIGICTVVAYVTNWMSGLSFALPSALAPRPACKRALLPVHVFLGSVALVAGLLSIVTGLLSHLRRKAHHGEWRWWIANWASILAVCLGVVVFGGLYRPFRPQEEVQKEDAESSSDHAHLESGSEES</sequence>
<keyword evidence="10 12" id="KW-0472">Membrane</keyword>
<comment type="subcellular location">
    <subcellularLocation>
        <location evidence="2">Membrane</location>
        <topology evidence="2">Multi-pass membrane protein</topology>
    </subcellularLocation>
</comment>
<keyword evidence="3" id="KW-0813">Transport</keyword>
<evidence type="ECO:0000256" key="4">
    <source>
        <dbReference type="ARBA" id="ARBA00022617"/>
    </source>
</evidence>
<evidence type="ECO:0000256" key="7">
    <source>
        <dbReference type="ARBA" id="ARBA00022982"/>
    </source>
</evidence>
<evidence type="ECO:0000256" key="11">
    <source>
        <dbReference type="SAM" id="MobiDB-lite"/>
    </source>
</evidence>
<dbReference type="GO" id="GO:0016020">
    <property type="term" value="C:membrane"/>
    <property type="evidence" value="ECO:0007669"/>
    <property type="project" value="UniProtKB-SubCell"/>
</dbReference>
<feature type="domain" description="Cytochrome b561" evidence="13">
    <location>
        <begin position="1"/>
        <end position="176"/>
    </location>
</feature>
<dbReference type="EMBL" id="CAUJNA010002846">
    <property type="protein sequence ID" value="CAJ1394442.1"/>
    <property type="molecule type" value="Genomic_DNA"/>
</dbReference>
<organism evidence="14 15">
    <name type="scientific">Effrenium voratum</name>
    <dbReference type="NCBI Taxonomy" id="2562239"/>
    <lineage>
        <taxon>Eukaryota</taxon>
        <taxon>Sar</taxon>
        <taxon>Alveolata</taxon>
        <taxon>Dinophyceae</taxon>
        <taxon>Suessiales</taxon>
        <taxon>Symbiodiniaceae</taxon>
        <taxon>Effrenium</taxon>
    </lineage>
</organism>
<dbReference type="CDD" id="cd08554">
    <property type="entry name" value="Cyt_b561"/>
    <property type="match status" value="1"/>
</dbReference>
<dbReference type="PROSITE" id="PS50939">
    <property type="entry name" value="CYTOCHROME_B561"/>
    <property type="match status" value="1"/>
</dbReference>
<evidence type="ECO:0000256" key="5">
    <source>
        <dbReference type="ARBA" id="ARBA00022692"/>
    </source>
</evidence>
<feature type="transmembrane region" description="Helical" evidence="12">
    <location>
        <begin position="12"/>
        <end position="32"/>
    </location>
</feature>
<evidence type="ECO:0000256" key="6">
    <source>
        <dbReference type="ARBA" id="ARBA00022723"/>
    </source>
</evidence>
<evidence type="ECO:0000313" key="14">
    <source>
        <dbReference type="EMBL" id="CAJ1394442.1"/>
    </source>
</evidence>
<evidence type="ECO:0000256" key="2">
    <source>
        <dbReference type="ARBA" id="ARBA00004141"/>
    </source>
</evidence>
<dbReference type="InterPro" id="IPR043205">
    <property type="entry name" value="CYB561/CYBRD1-like"/>
</dbReference>
<dbReference type="GO" id="GO:0016491">
    <property type="term" value="F:oxidoreductase activity"/>
    <property type="evidence" value="ECO:0007669"/>
    <property type="project" value="InterPro"/>
</dbReference>
<comment type="cofactor">
    <cofactor evidence="1">
        <name>heme b</name>
        <dbReference type="ChEBI" id="CHEBI:60344"/>
    </cofactor>
</comment>
<evidence type="ECO:0000256" key="10">
    <source>
        <dbReference type="ARBA" id="ARBA00023136"/>
    </source>
</evidence>
<feature type="region of interest" description="Disordered" evidence="11">
    <location>
        <begin position="184"/>
        <end position="206"/>
    </location>
</feature>
<dbReference type="Gene3D" id="1.20.120.1770">
    <property type="match status" value="1"/>
</dbReference>
<dbReference type="Pfam" id="PF03188">
    <property type="entry name" value="Cytochrom_B561"/>
    <property type="match status" value="1"/>
</dbReference>
<evidence type="ECO:0000256" key="1">
    <source>
        <dbReference type="ARBA" id="ARBA00001970"/>
    </source>
</evidence>
<comment type="caution">
    <text evidence="14">The sequence shown here is derived from an EMBL/GenBank/DDBJ whole genome shotgun (WGS) entry which is preliminary data.</text>
</comment>
<evidence type="ECO:0000256" key="12">
    <source>
        <dbReference type="SAM" id="Phobius"/>
    </source>
</evidence>
<reference evidence="14" key="1">
    <citation type="submission" date="2023-08" db="EMBL/GenBank/DDBJ databases">
        <authorList>
            <person name="Chen Y."/>
            <person name="Shah S."/>
            <person name="Dougan E. K."/>
            <person name="Thang M."/>
            <person name="Chan C."/>
        </authorList>
    </citation>
    <scope>NUCLEOTIDE SEQUENCE</scope>
</reference>
<dbReference type="PANTHER" id="PTHR10106:SF0">
    <property type="entry name" value="LD36721P"/>
    <property type="match status" value="1"/>
</dbReference>
<feature type="transmembrane region" description="Helical" evidence="12">
    <location>
        <begin position="44"/>
        <end position="61"/>
    </location>
</feature>
<evidence type="ECO:0000256" key="9">
    <source>
        <dbReference type="ARBA" id="ARBA00023004"/>
    </source>
</evidence>
<gene>
    <name evidence="14" type="ORF">EVOR1521_LOCUS19095</name>
</gene>
<dbReference type="PANTHER" id="PTHR10106">
    <property type="entry name" value="CYTOCHROME B561-RELATED"/>
    <property type="match status" value="1"/>
</dbReference>
<protein>
    <recommendedName>
        <fullName evidence="13">Cytochrome b561 domain-containing protein</fullName>
    </recommendedName>
</protein>
<feature type="transmembrane region" description="Helical" evidence="12">
    <location>
        <begin position="115"/>
        <end position="140"/>
    </location>
</feature>
<feature type="transmembrane region" description="Helical" evidence="12">
    <location>
        <begin position="152"/>
        <end position="176"/>
    </location>
</feature>
<dbReference type="GO" id="GO:0046872">
    <property type="term" value="F:metal ion binding"/>
    <property type="evidence" value="ECO:0007669"/>
    <property type="project" value="UniProtKB-KW"/>
</dbReference>